<dbReference type="AlphaFoldDB" id="A0A1H8H0Z0"/>
<organism evidence="2 3">
    <name type="scientific">Loktanella fryxellensis</name>
    <dbReference type="NCBI Taxonomy" id="245187"/>
    <lineage>
        <taxon>Bacteria</taxon>
        <taxon>Pseudomonadati</taxon>
        <taxon>Pseudomonadota</taxon>
        <taxon>Alphaproteobacteria</taxon>
        <taxon>Rhodobacterales</taxon>
        <taxon>Roseobacteraceae</taxon>
        <taxon>Loktanella</taxon>
    </lineage>
</organism>
<proteinExistence type="predicted"/>
<dbReference type="EMBL" id="FOCI01000018">
    <property type="protein sequence ID" value="SEN49148.1"/>
    <property type="molecule type" value="Genomic_DNA"/>
</dbReference>
<gene>
    <name evidence="2" type="ORF">SAMN04488003_11849</name>
</gene>
<accession>A0A1H8H0Z0</accession>
<keyword evidence="3" id="KW-1185">Reference proteome</keyword>
<dbReference type="RefSeq" id="WP_089904363.1">
    <property type="nucleotide sequence ID" value="NZ_FOCI01000018.1"/>
</dbReference>
<feature type="region of interest" description="Disordered" evidence="1">
    <location>
        <begin position="1"/>
        <end position="28"/>
    </location>
</feature>
<dbReference type="STRING" id="245187.SAMN04488003_11849"/>
<name>A0A1H8H0Z0_9RHOB</name>
<evidence type="ECO:0000313" key="3">
    <source>
        <dbReference type="Proteomes" id="UP000199585"/>
    </source>
</evidence>
<protein>
    <submittedName>
        <fullName evidence="2">Uncharacterized protein</fullName>
    </submittedName>
</protein>
<reference evidence="2 3" key="1">
    <citation type="submission" date="2016-10" db="EMBL/GenBank/DDBJ databases">
        <authorList>
            <person name="de Groot N.N."/>
        </authorList>
    </citation>
    <scope>NUCLEOTIDE SEQUENCE [LARGE SCALE GENOMIC DNA]</scope>
    <source>
        <strain evidence="2 3">DSM 16213</strain>
    </source>
</reference>
<evidence type="ECO:0000313" key="2">
    <source>
        <dbReference type="EMBL" id="SEN49148.1"/>
    </source>
</evidence>
<dbReference type="Proteomes" id="UP000199585">
    <property type="component" value="Unassembled WGS sequence"/>
</dbReference>
<sequence length="85" mass="8933">MSHAFSTHARGLSSPAGQHFAIQPSDGADLPRRPRVIYCQTAGTAVLRCEAGVTLSYALVQGQILPLSPVRVLAAGTTATLFGWL</sequence>
<dbReference type="OrthoDB" id="7916272at2"/>
<evidence type="ECO:0000256" key="1">
    <source>
        <dbReference type="SAM" id="MobiDB-lite"/>
    </source>
</evidence>